<feature type="region of interest" description="Disordered" evidence="1">
    <location>
        <begin position="263"/>
        <end position="307"/>
    </location>
</feature>
<name>A0A0F8A0J0_9HYPO</name>
<feature type="compositionally biased region" description="Low complexity" evidence="1">
    <location>
        <begin position="145"/>
        <end position="164"/>
    </location>
</feature>
<keyword evidence="4" id="KW-1185">Reference proteome</keyword>
<keyword evidence="2" id="KW-0472">Membrane</keyword>
<evidence type="ECO:0000256" key="2">
    <source>
        <dbReference type="SAM" id="Phobius"/>
    </source>
</evidence>
<feature type="transmembrane region" description="Helical" evidence="2">
    <location>
        <begin position="177"/>
        <end position="202"/>
    </location>
</feature>
<evidence type="ECO:0000256" key="1">
    <source>
        <dbReference type="SAM" id="MobiDB-lite"/>
    </source>
</evidence>
<reference evidence="3 4" key="1">
    <citation type="journal article" date="2014" name="Genome Biol. Evol.">
        <title>Comparative genomics and transcriptomics analyses reveal divergent lifestyle features of nematode endoparasitic fungus Hirsutella minnesotensis.</title>
        <authorList>
            <person name="Lai Y."/>
            <person name="Liu K."/>
            <person name="Zhang X."/>
            <person name="Zhang X."/>
            <person name="Li K."/>
            <person name="Wang N."/>
            <person name="Shu C."/>
            <person name="Wu Y."/>
            <person name="Wang C."/>
            <person name="Bushley K.E."/>
            <person name="Xiang M."/>
            <person name="Liu X."/>
        </authorList>
    </citation>
    <scope>NUCLEOTIDE SEQUENCE [LARGE SCALE GENOMIC DNA]</scope>
    <source>
        <strain evidence="3 4">3608</strain>
    </source>
</reference>
<dbReference type="AlphaFoldDB" id="A0A0F8A0J0"/>
<dbReference type="EMBL" id="KQ030518">
    <property type="protein sequence ID" value="KJZ75377.1"/>
    <property type="molecule type" value="Genomic_DNA"/>
</dbReference>
<proteinExistence type="predicted"/>
<protein>
    <submittedName>
        <fullName evidence="3">Uncharacterized protein</fullName>
    </submittedName>
</protein>
<evidence type="ECO:0000313" key="4">
    <source>
        <dbReference type="Proteomes" id="UP000054481"/>
    </source>
</evidence>
<dbReference type="Proteomes" id="UP000054481">
    <property type="component" value="Unassembled WGS sequence"/>
</dbReference>
<feature type="region of interest" description="Disordered" evidence="1">
    <location>
        <begin position="144"/>
        <end position="168"/>
    </location>
</feature>
<keyword evidence="2" id="KW-0812">Transmembrane</keyword>
<keyword evidence="2" id="KW-1133">Transmembrane helix</keyword>
<evidence type="ECO:0000313" key="3">
    <source>
        <dbReference type="EMBL" id="KJZ75377.1"/>
    </source>
</evidence>
<organism evidence="3 4">
    <name type="scientific">Hirsutella minnesotensis 3608</name>
    <dbReference type="NCBI Taxonomy" id="1043627"/>
    <lineage>
        <taxon>Eukaryota</taxon>
        <taxon>Fungi</taxon>
        <taxon>Dikarya</taxon>
        <taxon>Ascomycota</taxon>
        <taxon>Pezizomycotina</taxon>
        <taxon>Sordariomycetes</taxon>
        <taxon>Hypocreomycetidae</taxon>
        <taxon>Hypocreales</taxon>
        <taxon>Ophiocordycipitaceae</taxon>
        <taxon>Hirsutella</taxon>
    </lineage>
</organism>
<sequence>MSFMAWRRHEDALKQRRDTAEEERQAKSCYSQCHEMAPLKVGCVPGVFDCQCSPETRKKIERNIEICIETSCSRRPPQANNCPTGTAAARAGSQVDPAALANAAASLWNSLPSSISPDMNSILAGAMASATPINNFGTFPTSLNAAASSTPSESSSSPLVSTTEPESHSTAISPVPIIVGSILGFFSLIGLGVAVIVAFYLARKRRRARRAAALQQGQPFGAGPTNPYLPQTPVTWSPFPGSPSLTQTSYEVSGQDARFEALGKEPLTQSSYVPSPEERVYEMPCTEAPTRVASTTASTDHHGSGAA</sequence>
<feature type="region of interest" description="Disordered" evidence="1">
    <location>
        <begin position="214"/>
        <end position="248"/>
    </location>
</feature>
<accession>A0A0F8A0J0</accession>
<gene>
    <name evidence="3" type="ORF">HIM_05303</name>
</gene>